<dbReference type="GO" id="GO:0009307">
    <property type="term" value="P:DNA restriction-modification system"/>
    <property type="evidence" value="ECO:0007669"/>
    <property type="project" value="InterPro"/>
</dbReference>
<keyword evidence="2" id="KW-0540">Nuclease</keyword>
<keyword evidence="2" id="KW-0378">Hydrolase</keyword>
<dbReference type="SUPFAM" id="SSF52980">
    <property type="entry name" value="Restriction endonuclease-like"/>
    <property type="match status" value="1"/>
</dbReference>
<dbReference type="InterPro" id="IPR052906">
    <property type="entry name" value="Type_IV_Methyl-Rstrct_Enzyme"/>
</dbReference>
<dbReference type="InterPro" id="IPR011856">
    <property type="entry name" value="tRNA_endonuc-like_dom_sf"/>
</dbReference>
<proteinExistence type="predicted"/>
<dbReference type="PANTHER" id="PTHR30015">
    <property type="entry name" value="MRR RESTRICTION SYSTEM PROTEIN"/>
    <property type="match status" value="1"/>
</dbReference>
<dbReference type="InterPro" id="IPR007560">
    <property type="entry name" value="Restrct_endonuc_IV_Mrr"/>
</dbReference>
<dbReference type="AlphaFoldDB" id="A0A5J6WP33"/>
<accession>A0A5J6WP33</accession>
<evidence type="ECO:0000313" key="3">
    <source>
        <dbReference type="Proteomes" id="UP000327424"/>
    </source>
</evidence>
<dbReference type="GO" id="GO:0003677">
    <property type="term" value="F:DNA binding"/>
    <property type="evidence" value="ECO:0007669"/>
    <property type="project" value="InterPro"/>
</dbReference>
<name>A0A5J6WP33_MORMI</name>
<reference evidence="2 3" key="1">
    <citation type="submission" date="2019-09" db="EMBL/GenBank/DDBJ databases">
        <title>Hybrid Assembly of the complete Genome of the Deep-Sea Bacterium Moritella marina from long Nanopore and Illumina reads.</title>
        <authorList>
            <person name="Magin S."/>
            <person name="Georgoulis A."/>
            <person name="Papadimitriou K."/>
            <person name="Iliakis G."/>
            <person name="Vorgias C.E."/>
        </authorList>
    </citation>
    <scope>NUCLEOTIDE SEQUENCE [LARGE SCALE GENOMIC DNA]</scope>
    <source>
        <strain evidence="2 3">MP-1</strain>
    </source>
</reference>
<dbReference type="RefSeq" id="WP_019442188.1">
    <property type="nucleotide sequence ID" value="NZ_ALOE01000026.1"/>
</dbReference>
<dbReference type="Gene3D" id="3.40.1350.10">
    <property type="match status" value="1"/>
</dbReference>
<keyword evidence="2" id="KW-0255">Endonuclease</keyword>
<dbReference type="Pfam" id="PF04471">
    <property type="entry name" value="Mrr_cat"/>
    <property type="match status" value="1"/>
</dbReference>
<dbReference type="GO" id="GO:0015666">
    <property type="term" value="F:restriction endodeoxyribonuclease activity"/>
    <property type="evidence" value="ECO:0007669"/>
    <property type="project" value="TreeGrafter"/>
</dbReference>
<dbReference type="PANTHER" id="PTHR30015:SF7">
    <property type="entry name" value="TYPE IV METHYL-DIRECTED RESTRICTION ENZYME ECOKMRR"/>
    <property type="match status" value="1"/>
</dbReference>
<dbReference type="KEGG" id="mmaa:FR932_19970"/>
<evidence type="ECO:0000259" key="1">
    <source>
        <dbReference type="Pfam" id="PF04471"/>
    </source>
</evidence>
<dbReference type="EMBL" id="CP044399">
    <property type="protein sequence ID" value="QFI39929.1"/>
    <property type="molecule type" value="Genomic_DNA"/>
</dbReference>
<dbReference type="InterPro" id="IPR011335">
    <property type="entry name" value="Restrct_endonuc-II-like"/>
</dbReference>
<sequence>MGSISFEKGRFADHLHEIIGYKSGIAASIEHMCDLLSGTGFDDKISNSEINGLRIRSDDYESLYYELLHKVGVTDKPYGGIYEVFQIQREMEKSEGMEFATNIQDIYHRNMRLETTRSIQENKKSLDPTGMMEEAYNKYGKLGLDSILKLIYGYAELMNYSPQSAMRFHQWGNVINIEDLFSEYRPVVSDGIFLDQRFIDYLSVNTEKLCGIHWRKFEELTAECFSKFGYSVELGPGSNDDGVDVRVWNDDQRGAPKYIIQCKRMKSKIDKVTIKGLYADVLHEGSELGILVTSSELSVGARKTISARSYPIEEVNNGKIKSWLSELRTPGSGIVRV</sequence>
<feature type="domain" description="Restriction endonuclease type IV Mrr" evidence="1">
    <location>
        <begin position="212"/>
        <end position="323"/>
    </location>
</feature>
<evidence type="ECO:0000313" key="2">
    <source>
        <dbReference type="EMBL" id="QFI39929.1"/>
    </source>
</evidence>
<protein>
    <submittedName>
        <fullName evidence="2">Restriction endonuclease</fullName>
    </submittedName>
</protein>
<organism evidence="2 3">
    <name type="scientific">Moritella marina ATCC 15381</name>
    <dbReference type="NCBI Taxonomy" id="1202962"/>
    <lineage>
        <taxon>Bacteria</taxon>
        <taxon>Pseudomonadati</taxon>
        <taxon>Pseudomonadota</taxon>
        <taxon>Gammaproteobacteria</taxon>
        <taxon>Alteromonadales</taxon>
        <taxon>Moritellaceae</taxon>
        <taxon>Moritella</taxon>
    </lineage>
</organism>
<keyword evidence="3" id="KW-1185">Reference proteome</keyword>
<dbReference type="Proteomes" id="UP000327424">
    <property type="component" value="Chromosome"/>
</dbReference>
<gene>
    <name evidence="2" type="ORF">FR932_19970</name>
</gene>
<dbReference type="OrthoDB" id="5782056at2"/>